<dbReference type="Pfam" id="PF01061">
    <property type="entry name" value="ABC2_membrane"/>
    <property type="match status" value="1"/>
</dbReference>
<keyword evidence="4 6" id="KW-1133">Transmembrane helix</keyword>
<gene>
    <name evidence="8" type="ORF">PHYBOEH_010550</name>
</gene>
<dbReference type="OrthoDB" id="115248at2759"/>
<evidence type="ECO:0000259" key="7">
    <source>
        <dbReference type="Pfam" id="PF01061"/>
    </source>
</evidence>
<evidence type="ECO:0000256" key="5">
    <source>
        <dbReference type="ARBA" id="ARBA00023136"/>
    </source>
</evidence>
<evidence type="ECO:0000256" key="4">
    <source>
        <dbReference type="ARBA" id="ARBA00022989"/>
    </source>
</evidence>
<name>A0A8T1VQG8_9STRA</name>
<keyword evidence="2" id="KW-0813">Transport</keyword>
<evidence type="ECO:0000256" key="3">
    <source>
        <dbReference type="ARBA" id="ARBA00022692"/>
    </source>
</evidence>
<evidence type="ECO:0000256" key="1">
    <source>
        <dbReference type="ARBA" id="ARBA00004141"/>
    </source>
</evidence>
<evidence type="ECO:0000313" key="8">
    <source>
        <dbReference type="EMBL" id="KAG7382273.1"/>
    </source>
</evidence>
<protein>
    <recommendedName>
        <fullName evidence="7">ABC-2 type transporter transmembrane domain-containing protein</fullName>
    </recommendedName>
</protein>
<proteinExistence type="predicted"/>
<evidence type="ECO:0000256" key="6">
    <source>
        <dbReference type="SAM" id="Phobius"/>
    </source>
</evidence>
<keyword evidence="9" id="KW-1185">Reference proteome</keyword>
<accession>A0A8T1VQG8</accession>
<comment type="caution">
    <text evidence="8">The sequence shown here is derived from an EMBL/GenBank/DDBJ whole genome shotgun (WGS) entry which is preliminary data.</text>
</comment>
<dbReference type="GO" id="GO:0016020">
    <property type="term" value="C:membrane"/>
    <property type="evidence" value="ECO:0007669"/>
    <property type="project" value="UniProtKB-SubCell"/>
</dbReference>
<sequence length="173" mass="19339">MGFTSFTTALLYWINTSLFVLLETYLGQLLVYALPTVELAAIVGILINSFFLLFSGFNPPANSIPALYKWCYYISPHRYALSILVALLFGDCPEEPTFDGATNLYVNVGPQIGCQPLENTPISVGRITVRGYVEHVYSMKYGDIWSHFGCVLAFIAAIRVLALLSLRYLNHQK</sequence>
<dbReference type="EMBL" id="JAGDFL010000727">
    <property type="protein sequence ID" value="KAG7382273.1"/>
    <property type="molecule type" value="Genomic_DNA"/>
</dbReference>
<feature type="domain" description="ABC-2 type transporter transmembrane" evidence="7">
    <location>
        <begin position="5"/>
        <end position="89"/>
    </location>
</feature>
<reference evidence="8" key="1">
    <citation type="submission" date="2021-02" db="EMBL/GenBank/DDBJ databases">
        <authorList>
            <person name="Palmer J.M."/>
        </authorList>
    </citation>
    <scope>NUCLEOTIDE SEQUENCE</scope>
    <source>
        <strain evidence="8">SCRP23</strain>
    </source>
</reference>
<organism evidence="8 9">
    <name type="scientific">Phytophthora boehmeriae</name>
    <dbReference type="NCBI Taxonomy" id="109152"/>
    <lineage>
        <taxon>Eukaryota</taxon>
        <taxon>Sar</taxon>
        <taxon>Stramenopiles</taxon>
        <taxon>Oomycota</taxon>
        <taxon>Peronosporomycetes</taxon>
        <taxon>Peronosporales</taxon>
        <taxon>Peronosporaceae</taxon>
        <taxon>Phytophthora</taxon>
    </lineage>
</organism>
<evidence type="ECO:0000313" key="9">
    <source>
        <dbReference type="Proteomes" id="UP000693981"/>
    </source>
</evidence>
<feature type="transmembrane region" description="Helical" evidence="6">
    <location>
        <begin position="144"/>
        <end position="166"/>
    </location>
</feature>
<keyword evidence="5 6" id="KW-0472">Membrane</keyword>
<dbReference type="InterPro" id="IPR013525">
    <property type="entry name" value="ABC2_TM"/>
</dbReference>
<dbReference type="Proteomes" id="UP000693981">
    <property type="component" value="Unassembled WGS sequence"/>
</dbReference>
<comment type="subcellular location">
    <subcellularLocation>
        <location evidence="1">Membrane</location>
        <topology evidence="1">Multi-pass membrane protein</topology>
    </subcellularLocation>
</comment>
<feature type="transmembrane region" description="Helical" evidence="6">
    <location>
        <begin position="12"/>
        <end position="33"/>
    </location>
</feature>
<dbReference type="PANTHER" id="PTHR19241">
    <property type="entry name" value="ATP-BINDING CASSETTE TRANSPORTER"/>
    <property type="match status" value="1"/>
</dbReference>
<dbReference type="GO" id="GO:0140359">
    <property type="term" value="F:ABC-type transporter activity"/>
    <property type="evidence" value="ECO:0007669"/>
    <property type="project" value="InterPro"/>
</dbReference>
<dbReference type="AlphaFoldDB" id="A0A8T1VQG8"/>
<keyword evidence="3 6" id="KW-0812">Transmembrane</keyword>
<feature type="transmembrane region" description="Helical" evidence="6">
    <location>
        <begin position="39"/>
        <end position="58"/>
    </location>
</feature>
<evidence type="ECO:0000256" key="2">
    <source>
        <dbReference type="ARBA" id="ARBA00022448"/>
    </source>
</evidence>